<reference evidence="8 10" key="2">
    <citation type="submission" date="2018-08" db="EMBL/GenBank/DDBJ databases">
        <title>Bacillus clarus sp. nov. strain PS00077A.</title>
        <authorList>
            <person name="Mendez Acevedo M."/>
            <person name="Carroll L."/>
            <person name="Mukherjee M."/>
            <person name="Wiedmann M."/>
            <person name="Kovac J."/>
        </authorList>
    </citation>
    <scope>NUCLEOTIDE SEQUENCE [LARGE SCALE GENOMIC DNA]</scope>
    <source>
        <strain evidence="8 10">PS00077A</strain>
    </source>
</reference>
<dbReference type="Proteomes" id="UP000264294">
    <property type="component" value="Unassembled WGS sequence"/>
</dbReference>
<evidence type="ECO:0000256" key="3">
    <source>
        <dbReference type="ARBA" id="ARBA00022679"/>
    </source>
</evidence>
<dbReference type="EMBL" id="JMQC01000008">
    <property type="protein sequence ID" value="KFM99007.1"/>
    <property type="molecule type" value="Genomic_DNA"/>
</dbReference>
<dbReference type="EMBL" id="QVOD01000014">
    <property type="protein sequence ID" value="RFT66506.1"/>
    <property type="molecule type" value="Genomic_DNA"/>
</dbReference>
<keyword evidence="3" id="KW-0808">Transferase</keyword>
<accession>A0A090YM65</accession>
<dbReference type="PRINTS" id="PR00508">
    <property type="entry name" value="S21N4MTFRASE"/>
</dbReference>
<dbReference type="InterPro" id="IPR001091">
    <property type="entry name" value="RM_Methyltransferase"/>
</dbReference>
<reference evidence="7 9" key="1">
    <citation type="submission" date="2014-04" db="EMBL/GenBank/DDBJ databases">
        <authorList>
            <person name="Bishop-Lilly K.A."/>
            <person name="Broomall S.M."/>
            <person name="Chain P.S."/>
            <person name="Chertkov O."/>
            <person name="Coyne S.R."/>
            <person name="Daligault H.E."/>
            <person name="Davenport K.W."/>
            <person name="Erkkila T."/>
            <person name="Frey K.G."/>
            <person name="Gibbons H.S."/>
            <person name="Gu W."/>
            <person name="Jaissle J."/>
            <person name="Johnson S.L."/>
            <person name="Koroleva G.I."/>
            <person name="Ladner J.T."/>
            <person name="Lo C.-C."/>
            <person name="Minogue T.D."/>
            <person name="Munk C."/>
            <person name="Palacios G.F."/>
            <person name="Redden C.L."/>
            <person name="Rosenzweig C.N."/>
            <person name="Scholz M.B."/>
            <person name="Teshima H."/>
            <person name="Xu Y."/>
        </authorList>
    </citation>
    <scope>NUCLEOTIDE SEQUENCE [LARGE SCALE GENOMIC DNA]</scope>
    <source>
        <strain evidence="7 9">BHP</strain>
    </source>
</reference>
<dbReference type="REBASE" id="96597">
    <property type="entry name" value="M.BmyBHPORF368P"/>
</dbReference>
<feature type="domain" description="DNA methylase N-4/N-6" evidence="6">
    <location>
        <begin position="25"/>
        <end position="219"/>
    </location>
</feature>
<dbReference type="PATRIC" id="fig|1405.8.peg.542"/>
<dbReference type="EC" id="2.1.1.-" evidence="5"/>
<comment type="similarity">
    <text evidence="1 5">Belongs to the N(4)/N(6)-methyltransferase family.</text>
</comment>
<sequence length="232" mass="27127">MTLELNRIYNMDCIEGMKKLDDNSVDLIVTDPPYLINYKTNYRKDKSHDFCSPIANDTNESVIREYIEECYRIMKEDTAMYMFCSFDKVDFFKRELEKHFKVKNMIIWKKNNWTAGDLQAQFGKQYEIIFLVNKGRKKFNGKRVTDVWEFNRMAGKKQVHQNQKPLDLIEQCIVKHSNEGDVVFDGFMGSGTTAVACVNTNRNFIGFELESEYVKIANERLQQLTESEGAAV</sequence>
<keyword evidence="2 7" id="KW-0489">Methyltransferase</keyword>
<dbReference type="AlphaFoldDB" id="A0A090YM65"/>
<dbReference type="PANTHER" id="PTHR13370:SF3">
    <property type="entry name" value="TRNA (GUANINE(10)-N2)-METHYLTRANSFERASE HOMOLOG"/>
    <property type="match status" value="1"/>
</dbReference>
<dbReference type="SUPFAM" id="SSF53335">
    <property type="entry name" value="S-adenosyl-L-methionine-dependent methyltransferases"/>
    <property type="match status" value="1"/>
</dbReference>
<dbReference type="RefSeq" id="WP_042979048.1">
    <property type="nucleotide sequence ID" value="NZ_JMQC01000008.1"/>
</dbReference>
<dbReference type="GO" id="GO:0009307">
    <property type="term" value="P:DNA restriction-modification system"/>
    <property type="evidence" value="ECO:0007669"/>
    <property type="project" value="UniProtKB-KW"/>
</dbReference>
<dbReference type="PANTHER" id="PTHR13370">
    <property type="entry name" value="RNA METHYLASE-RELATED"/>
    <property type="match status" value="1"/>
</dbReference>
<evidence type="ECO:0000256" key="2">
    <source>
        <dbReference type="ARBA" id="ARBA00022603"/>
    </source>
</evidence>
<name>A0A090YM65_9BACI</name>
<evidence type="ECO:0000313" key="9">
    <source>
        <dbReference type="Proteomes" id="UP000029389"/>
    </source>
</evidence>
<dbReference type="InterPro" id="IPR002941">
    <property type="entry name" value="DNA_methylase_N4/N6"/>
</dbReference>
<dbReference type="InterPro" id="IPR002052">
    <property type="entry name" value="DNA_methylase_N6_adenine_CS"/>
</dbReference>
<keyword evidence="4" id="KW-0680">Restriction system</keyword>
<evidence type="ECO:0000256" key="4">
    <source>
        <dbReference type="ARBA" id="ARBA00022747"/>
    </source>
</evidence>
<organism evidence="7 9">
    <name type="scientific">Bacillus clarus</name>
    <dbReference type="NCBI Taxonomy" id="2338372"/>
    <lineage>
        <taxon>Bacteria</taxon>
        <taxon>Bacillati</taxon>
        <taxon>Bacillota</taxon>
        <taxon>Bacilli</taxon>
        <taxon>Bacillales</taxon>
        <taxon>Bacillaceae</taxon>
        <taxon>Bacillus</taxon>
        <taxon>Bacillus cereus group</taxon>
    </lineage>
</organism>
<evidence type="ECO:0000259" key="6">
    <source>
        <dbReference type="Pfam" id="PF01555"/>
    </source>
</evidence>
<evidence type="ECO:0000313" key="10">
    <source>
        <dbReference type="Proteomes" id="UP000264294"/>
    </source>
</evidence>
<dbReference type="Pfam" id="PF01555">
    <property type="entry name" value="N6_N4_Mtase"/>
    <property type="match status" value="1"/>
</dbReference>
<dbReference type="GO" id="GO:0008170">
    <property type="term" value="F:N-methyltransferase activity"/>
    <property type="evidence" value="ECO:0007669"/>
    <property type="project" value="InterPro"/>
</dbReference>
<proteinExistence type="inferred from homology"/>
<dbReference type="GO" id="GO:0005737">
    <property type="term" value="C:cytoplasm"/>
    <property type="evidence" value="ECO:0007669"/>
    <property type="project" value="TreeGrafter"/>
</dbReference>
<protein>
    <recommendedName>
        <fullName evidence="5">Methyltransferase</fullName>
        <ecNumber evidence="5">2.1.1.-</ecNumber>
    </recommendedName>
</protein>
<dbReference type="PROSITE" id="PS00092">
    <property type="entry name" value="N6_MTASE"/>
    <property type="match status" value="1"/>
</dbReference>
<evidence type="ECO:0000256" key="5">
    <source>
        <dbReference type="RuleBase" id="RU362026"/>
    </source>
</evidence>
<dbReference type="GO" id="GO:0003677">
    <property type="term" value="F:DNA binding"/>
    <property type="evidence" value="ECO:0007669"/>
    <property type="project" value="InterPro"/>
</dbReference>
<comment type="caution">
    <text evidence="7">The sequence shown here is derived from an EMBL/GenBank/DDBJ whole genome shotgun (WGS) entry which is preliminary data.</text>
</comment>
<keyword evidence="10" id="KW-1185">Reference proteome</keyword>
<gene>
    <name evidence="8" type="ORF">D0U04_13750</name>
    <name evidence="7" type="ORF">DJ93_368</name>
</gene>
<dbReference type="GO" id="GO:0032259">
    <property type="term" value="P:methylation"/>
    <property type="evidence" value="ECO:0007669"/>
    <property type="project" value="UniProtKB-KW"/>
</dbReference>
<evidence type="ECO:0000313" key="8">
    <source>
        <dbReference type="EMBL" id="RFT66506.1"/>
    </source>
</evidence>
<evidence type="ECO:0000313" key="7">
    <source>
        <dbReference type="EMBL" id="KFM99007.1"/>
    </source>
</evidence>
<dbReference type="Proteomes" id="UP000029389">
    <property type="component" value="Unassembled WGS sequence"/>
</dbReference>
<dbReference type="GO" id="GO:0009007">
    <property type="term" value="F:site-specific DNA-methyltransferase (adenine-specific) activity"/>
    <property type="evidence" value="ECO:0007669"/>
    <property type="project" value="TreeGrafter"/>
</dbReference>
<dbReference type="InterPro" id="IPR029063">
    <property type="entry name" value="SAM-dependent_MTases_sf"/>
</dbReference>
<dbReference type="Gene3D" id="3.40.50.150">
    <property type="entry name" value="Vaccinia Virus protein VP39"/>
    <property type="match status" value="1"/>
</dbReference>
<evidence type="ECO:0000256" key="1">
    <source>
        <dbReference type="ARBA" id="ARBA00006594"/>
    </source>
</evidence>